<dbReference type="AlphaFoldDB" id="A0A5R8ZXQ3"/>
<evidence type="ECO:0000259" key="13">
    <source>
        <dbReference type="Pfam" id="PF00155"/>
    </source>
</evidence>
<proteinExistence type="inferred from homology"/>
<evidence type="ECO:0000313" key="14">
    <source>
        <dbReference type="EMBL" id="TLP71182.1"/>
    </source>
</evidence>
<dbReference type="OrthoDB" id="9807157at2"/>
<dbReference type="InterPro" id="IPR004839">
    <property type="entry name" value="Aminotransferase_I/II_large"/>
</dbReference>
<organism evidence="14 15">
    <name type="scientific">Nesterenkonia sphaerica</name>
    <dbReference type="NCBI Taxonomy" id="1804988"/>
    <lineage>
        <taxon>Bacteria</taxon>
        <taxon>Bacillati</taxon>
        <taxon>Actinomycetota</taxon>
        <taxon>Actinomycetes</taxon>
        <taxon>Micrococcales</taxon>
        <taxon>Micrococcaceae</taxon>
        <taxon>Nesterenkonia</taxon>
    </lineage>
</organism>
<keyword evidence="7" id="KW-0093">Biotin biosynthesis</keyword>
<comment type="caution">
    <text evidence="14">The sequence shown here is derived from an EMBL/GenBank/DDBJ whole genome shotgun (WGS) entry which is preliminary data.</text>
</comment>
<dbReference type="Gene3D" id="3.90.1150.10">
    <property type="entry name" value="Aspartate Aminotransferase, domain 1"/>
    <property type="match status" value="1"/>
</dbReference>
<dbReference type="Proteomes" id="UP000306544">
    <property type="component" value="Unassembled WGS sequence"/>
</dbReference>
<evidence type="ECO:0000256" key="1">
    <source>
        <dbReference type="ARBA" id="ARBA00001933"/>
    </source>
</evidence>
<dbReference type="Pfam" id="PF00155">
    <property type="entry name" value="Aminotran_1_2"/>
    <property type="match status" value="1"/>
</dbReference>
<dbReference type="PANTHER" id="PTHR13693:SF100">
    <property type="entry name" value="8-AMINO-7-OXONONANOATE SYNTHASE"/>
    <property type="match status" value="1"/>
</dbReference>
<dbReference type="InterPro" id="IPR050087">
    <property type="entry name" value="AON_synthase_class-II"/>
</dbReference>
<dbReference type="InterPro" id="IPR015424">
    <property type="entry name" value="PyrdxlP-dep_Trfase"/>
</dbReference>
<evidence type="ECO:0000256" key="3">
    <source>
        <dbReference type="ARBA" id="ARBA00010008"/>
    </source>
</evidence>
<dbReference type="GO" id="GO:0009102">
    <property type="term" value="P:biotin biosynthetic process"/>
    <property type="evidence" value="ECO:0007669"/>
    <property type="project" value="UniProtKB-KW"/>
</dbReference>
<comment type="pathway">
    <text evidence="2">Cofactor biosynthesis; biotin biosynthesis.</text>
</comment>
<dbReference type="InterPro" id="IPR015422">
    <property type="entry name" value="PyrdxlP-dep_Trfase_small"/>
</dbReference>
<comment type="similarity">
    <text evidence="3">Belongs to the class-II pyridoxal-phosphate-dependent aminotransferase family. BioF subfamily.</text>
</comment>
<dbReference type="SUPFAM" id="SSF53383">
    <property type="entry name" value="PLP-dependent transferases"/>
    <property type="match status" value="1"/>
</dbReference>
<evidence type="ECO:0000256" key="7">
    <source>
        <dbReference type="ARBA" id="ARBA00022756"/>
    </source>
</evidence>
<dbReference type="InterPro" id="IPR001917">
    <property type="entry name" value="Aminotrans_II_pyridoxalP_BS"/>
</dbReference>
<dbReference type="PROSITE" id="PS00599">
    <property type="entry name" value="AA_TRANSFER_CLASS_2"/>
    <property type="match status" value="1"/>
</dbReference>
<accession>A0A5R8ZXQ3</accession>
<evidence type="ECO:0000256" key="11">
    <source>
        <dbReference type="ARBA" id="ARBA00047715"/>
    </source>
</evidence>
<comment type="catalytic activity">
    <reaction evidence="11">
        <text>6-carboxyhexanoyl-[ACP] + L-alanine + H(+) = (8S)-8-amino-7-oxononanoate + holo-[ACP] + CO2</text>
        <dbReference type="Rhea" id="RHEA:42288"/>
        <dbReference type="Rhea" id="RHEA-COMP:9685"/>
        <dbReference type="Rhea" id="RHEA-COMP:9955"/>
        <dbReference type="ChEBI" id="CHEBI:15378"/>
        <dbReference type="ChEBI" id="CHEBI:16526"/>
        <dbReference type="ChEBI" id="CHEBI:57972"/>
        <dbReference type="ChEBI" id="CHEBI:64479"/>
        <dbReference type="ChEBI" id="CHEBI:78846"/>
        <dbReference type="ChEBI" id="CHEBI:149468"/>
        <dbReference type="EC" id="2.3.1.47"/>
    </reaction>
</comment>
<protein>
    <recommendedName>
        <fullName evidence="5">8-amino-7-oxononanoate synthase</fullName>
        <ecNumber evidence="5">2.3.1.47</ecNumber>
    </recommendedName>
    <alternativeName>
        <fullName evidence="9">7-keto-8-amino-pelargonic acid synthase</fullName>
    </alternativeName>
    <alternativeName>
        <fullName evidence="10">8-amino-7-ketopelargonate synthase</fullName>
    </alternativeName>
</protein>
<gene>
    <name evidence="14" type="ORF">FEF27_12660</name>
</gene>
<name>A0A5R8ZXQ3_9MICC</name>
<evidence type="ECO:0000256" key="12">
    <source>
        <dbReference type="RuleBase" id="RU003693"/>
    </source>
</evidence>
<sequence length="362" mass="37267">MPAGGLDLASNDYLGLSRERSVVQAAVRAARTHGAGAGASRVVTGTHPLLPALEADLARYTGRRAALVFSSGFTANQGLLGALGGRGALLVLDEHAHASLIDGARLSRAEVRTAAHGDLDAIEATLREHRDRNGPRARAAVVVESVYSVLGDAARLAEAARRCAEHGALLVVDEAHTLAAVPGGSAVRAAGLHGAGHVVVTATLSKALGAQGGVVLFGGLGAAAWRDHLLNTARTFLFDTALAPPAAGAARRALALADERRIGRLAANAELAHRLLAAHPVTAGRVERGDGAIHSLQMRSPAGAVRTAEALRAQGIAVGCFRPPSVPDGIARLRITVHADHGRRRLTRAVATVAQCIDREDP</sequence>
<evidence type="ECO:0000313" key="15">
    <source>
        <dbReference type="Proteomes" id="UP000306544"/>
    </source>
</evidence>
<evidence type="ECO:0000256" key="9">
    <source>
        <dbReference type="ARBA" id="ARBA00032610"/>
    </source>
</evidence>
<evidence type="ECO:0000256" key="10">
    <source>
        <dbReference type="ARBA" id="ARBA00033381"/>
    </source>
</evidence>
<reference evidence="14 15" key="1">
    <citation type="submission" date="2019-05" db="EMBL/GenBank/DDBJ databases">
        <title>Nesterenkonia sp. GY239, isolated from the Southern Atlantic Ocean.</title>
        <authorList>
            <person name="Zhang G."/>
        </authorList>
    </citation>
    <scope>NUCLEOTIDE SEQUENCE [LARGE SCALE GENOMIC DNA]</scope>
    <source>
        <strain evidence="14 15">GY239</strain>
    </source>
</reference>
<dbReference type="EMBL" id="VAWA01000032">
    <property type="protein sequence ID" value="TLP71182.1"/>
    <property type="molecule type" value="Genomic_DNA"/>
</dbReference>
<evidence type="ECO:0000256" key="6">
    <source>
        <dbReference type="ARBA" id="ARBA00022679"/>
    </source>
</evidence>
<dbReference type="InterPro" id="IPR015421">
    <property type="entry name" value="PyrdxlP-dep_Trfase_major"/>
</dbReference>
<keyword evidence="8 12" id="KW-0663">Pyridoxal phosphate</keyword>
<dbReference type="GO" id="GO:0008483">
    <property type="term" value="F:transaminase activity"/>
    <property type="evidence" value="ECO:0007669"/>
    <property type="project" value="UniProtKB-KW"/>
</dbReference>
<dbReference type="Gene3D" id="3.40.640.10">
    <property type="entry name" value="Type I PLP-dependent aspartate aminotransferase-like (Major domain)"/>
    <property type="match status" value="1"/>
</dbReference>
<dbReference type="EC" id="2.3.1.47" evidence="5"/>
<keyword evidence="15" id="KW-1185">Reference proteome</keyword>
<comment type="cofactor">
    <cofactor evidence="1 12">
        <name>pyridoxal 5'-phosphate</name>
        <dbReference type="ChEBI" id="CHEBI:597326"/>
    </cofactor>
</comment>
<evidence type="ECO:0000256" key="2">
    <source>
        <dbReference type="ARBA" id="ARBA00004746"/>
    </source>
</evidence>
<keyword evidence="6 14" id="KW-0808">Transferase</keyword>
<keyword evidence="14" id="KW-0032">Aminotransferase</keyword>
<comment type="subunit">
    <text evidence="4">Homodimer.</text>
</comment>
<dbReference type="PANTHER" id="PTHR13693">
    <property type="entry name" value="CLASS II AMINOTRANSFERASE/8-AMINO-7-OXONONANOATE SYNTHASE"/>
    <property type="match status" value="1"/>
</dbReference>
<evidence type="ECO:0000256" key="4">
    <source>
        <dbReference type="ARBA" id="ARBA00011738"/>
    </source>
</evidence>
<dbReference type="GO" id="GO:0030170">
    <property type="term" value="F:pyridoxal phosphate binding"/>
    <property type="evidence" value="ECO:0007669"/>
    <property type="project" value="InterPro"/>
</dbReference>
<evidence type="ECO:0000256" key="8">
    <source>
        <dbReference type="ARBA" id="ARBA00022898"/>
    </source>
</evidence>
<dbReference type="GO" id="GO:0008710">
    <property type="term" value="F:8-amino-7-oxononanoate synthase activity"/>
    <property type="evidence" value="ECO:0007669"/>
    <property type="project" value="UniProtKB-EC"/>
</dbReference>
<feature type="domain" description="Aminotransferase class I/classII large" evidence="13">
    <location>
        <begin position="6"/>
        <end position="351"/>
    </location>
</feature>
<evidence type="ECO:0000256" key="5">
    <source>
        <dbReference type="ARBA" id="ARBA00013187"/>
    </source>
</evidence>